<gene>
    <name evidence="2" type="ORF">GCU68_07020</name>
</gene>
<sequence length="179" mass="20155">MLPLGHLAVAYLCYSLLTRVRFKSPPTHVPVLIVLFASLFPDLLDKPLAWGLGLLPSGRTLGHSLLFLVPLSIGLYVFTRRYGRSEYAVAFAIGVLPHSPLDIMTLLWDPYSSEQFLLWPLFSFPIPPILDSYHPPLGAFYILSELGFAALAFMLWWYDGFPGFKLLRAGFEQETHTAK</sequence>
<name>A0A5P9P2N5_9EURY</name>
<protein>
    <submittedName>
        <fullName evidence="2">Metal-dependent hydrolase</fullName>
    </submittedName>
</protein>
<keyword evidence="3" id="KW-1185">Reference proteome</keyword>
<keyword evidence="1" id="KW-0812">Transmembrane</keyword>
<feature type="transmembrane region" description="Helical" evidence="1">
    <location>
        <begin position="61"/>
        <end position="78"/>
    </location>
</feature>
<feature type="transmembrane region" description="Helical" evidence="1">
    <location>
        <begin position="87"/>
        <end position="108"/>
    </location>
</feature>
<accession>A0A5P9P2N5</accession>
<dbReference type="GeneID" id="42300786"/>
<reference evidence="2 3" key="1">
    <citation type="journal article" date="2007" name="Int. J. Syst. Evol. Microbiol.">
        <title>Natronorubrum sulfidifaciens sp. nov., an extremely haloalkaliphilic archaeon isolated from Aiding salt lake in Xin-Jiang, China.</title>
        <authorList>
            <person name="Cui H.L."/>
            <person name="Tohty D."/>
            <person name="Liu H.C."/>
            <person name="Liu S.J."/>
            <person name="Oren A."/>
            <person name="Zhou P.J."/>
        </authorList>
    </citation>
    <scope>NUCLEOTIDE SEQUENCE [LARGE SCALE GENOMIC DNA]</scope>
    <source>
        <strain evidence="2 3">7-3</strain>
    </source>
</reference>
<keyword evidence="1" id="KW-1133">Transmembrane helix</keyword>
<proteinExistence type="predicted"/>
<keyword evidence="2" id="KW-0378">Hydrolase</keyword>
<dbReference type="Proteomes" id="UP000326170">
    <property type="component" value="Chromosome"/>
</dbReference>
<dbReference type="InterPro" id="IPR007404">
    <property type="entry name" value="YdjM-like"/>
</dbReference>
<keyword evidence="1" id="KW-0472">Membrane</keyword>
<dbReference type="EMBL" id="CP045488">
    <property type="protein sequence ID" value="QFU82296.1"/>
    <property type="molecule type" value="Genomic_DNA"/>
</dbReference>
<dbReference type="AlphaFoldDB" id="A0A5P9P2N5"/>
<evidence type="ECO:0000313" key="2">
    <source>
        <dbReference type="EMBL" id="QFU82296.1"/>
    </source>
</evidence>
<feature type="transmembrane region" description="Helical" evidence="1">
    <location>
        <begin position="138"/>
        <end position="158"/>
    </location>
</feature>
<evidence type="ECO:0000256" key="1">
    <source>
        <dbReference type="SAM" id="Phobius"/>
    </source>
</evidence>
<dbReference type="GO" id="GO:0016787">
    <property type="term" value="F:hydrolase activity"/>
    <property type="evidence" value="ECO:0007669"/>
    <property type="project" value="UniProtKB-KW"/>
</dbReference>
<organism evidence="2 3">
    <name type="scientific">Natronorubrum aibiense</name>
    <dbReference type="NCBI Taxonomy" id="348826"/>
    <lineage>
        <taxon>Archaea</taxon>
        <taxon>Methanobacteriati</taxon>
        <taxon>Methanobacteriota</taxon>
        <taxon>Stenosarchaea group</taxon>
        <taxon>Halobacteria</taxon>
        <taxon>Halobacteriales</taxon>
        <taxon>Natrialbaceae</taxon>
        <taxon>Natronorubrum</taxon>
    </lineage>
</organism>
<dbReference type="OrthoDB" id="200338at2157"/>
<dbReference type="Pfam" id="PF04307">
    <property type="entry name" value="YdjM"/>
    <property type="match status" value="1"/>
</dbReference>
<dbReference type="KEGG" id="nas:GCU68_07020"/>
<dbReference type="RefSeq" id="WP_152940181.1">
    <property type="nucleotide sequence ID" value="NZ_CP045488.1"/>
</dbReference>
<evidence type="ECO:0000313" key="3">
    <source>
        <dbReference type="Proteomes" id="UP000326170"/>
    </source>
</evidence>